<evidence type="ECO:0000256" key="3">
    <source>
        <dbReference type="ARBA" id="ARBA00022833"/>
    </source>
</evidence>
<sequence length="707" mass="82101">MDGFHMSTSFTNEGSSPIDSDKKGKRRKVIKSCTFCRKRKLKCSQVRPMCQQCSIRKLPQCIYTEEFNYPVTNTVLFSQVPNVALVQKIQSLQNLLTGNNNDTGRESILNASLNNPLRFFRTSVLGENGSMYIFGPTSWKTLSLFESNKFQREFQNLWGVLEPLPEYNEPQSQEPSIVSILPTFSEIEICVDSFFNSTLFDLLRIFNKDDVPPLLEKLFVRDTTNVDLIVLLNLTEDPRDKYNLGIILQILCLKHYNRNVPSSIDKFIHDLTSSSSSSNSNFIERLQFILLSYINIMINSTSGVWDGTQGIDLINELCQSCVSLGLDDINRWYMKESQETKESLRCIWFWTLFFDVSCSYDIGRPPFISDGFLNLNIFTVQDPGSSSIDSRIKPKRSKLMRDFLRVSRFIIRELHKRQTGEKTPALLLLLSKFIQSNFSPIEHYTNPIYYSEIDPFDIMILSRVLCMITSIGNIDMMIGQNHKIVDKNKMVQFTLMSISVCVNTILFNFEKSANEEEDVLFEGLKLSTVLINPLLIRIVSEVYGLAFHKLTFREKGFLFLIDLDTGKKIEFIKYDEENFDEILTGFDVRSDKFLSFSGTIIRFYEIIDTLFDSNNRNKELFRAVSKSYQLTSTLAYERVSRVLFDKATQARLETEKVWLRKGINMEQFSDLMIEEFINDVWKAFKHISKDLWSIDKKEFYKQYNFDI</sequence>
<dbReference type="Pfam" id="PF00172">
    <property type="entry name" value="Zn_clus"/>
    <property type="match status" value="1"/>
</dbReference>
<evidence type="ECO:0000256" key="1">
    <source>
        <dbReference type="ARBA" id="ARBA00004123"/>
    </source>
</evidence>
<dbReference type="Proteomes" id="UP001162090">
    <property type="component" value="Chromosome 12"/>
</dbReference>
<evidence type="ECO:0000256" key="4">
    <source>
        <dbReference type="ARBA" id="ARBA00023242"/>
    </source>
</evidence>
<dbReference type="CDD" id="cd12148">
    <property type="entry name" value="fungal_TF_MHR"/>
    <property type="match status" value="1"/>
</dbReference>
<dbReference type="GO" id="GO:0000981">
    <property type="term" value="F:DNA-binding transcription factor activity, RNA polymerase II-specific"/>
    <property type="evidence" value="ECO:0007669"/>
    <property type="project" value="InterPro"/>
</dbReference>
<dbReference type="PANTHER" id="PTHR31405:SF8">
    <property type="entry name" value="TRANSCRIPTION FACTOR PDR8-RELATED"/>
    <property type="match status" value="1"/>
</dbReference>
<evidence type="ECO:0000313" key="8">
    <source>
        <dbReference type="Proteomes" id="UP001162090"/>
    </source>
</evidence>
<keyword evidence="3" id="KW-0862">Zinc</keyword>
<keyword evidence="2" id="KW-0479">Metal-binding</keyword>
<dbReference type="Gene3D" id="4.10.240.10">
    <property type="entry name" value="Zn(2)-C6 fungal-type DNA-binding domain"/>
    <property type="match status" value="1"/>
</dbReference>
<dbReference type="InterPro" id="IPR001138">
    <property type="entry name" value="Zn2Cys6_DnaBD"/>
</dbReference>
<reference evidence="7" key="1">
    <citation type="submission" date="2022-10" db="EMBL/GenBank/DDBJ databases">
        <authorList>
            <person name="Byrne P K."/>
        </authorList>
    </citation>
    <scope>NUCLEOTIDE SEQUENCE</scope>
    <source>
        <strain evidence="7">CBS7001</strain>
    </source>
</reference>
<feature type="compositionally biased region" description="Polar residues" evidence="5">
    <location>
        <begin position="1"/>
        <end position="18"/>
    </location>
</feature>
<gene>
    <name evidence="7" type="primary">SUVC12G3070</name>
    <name evidence="7" type="ORF">SUVC_12G3070</name>
</gene>
<feature type="region of interest" description="Disordered" evidence="5">
    <location>
        <begin position="1"/>
        <end position="23"/>
    </location>
</feature>
<dbReference type="InterPro" id="IPR036864">
    <property type="entry name" value="Zn2-C6_fun-type_DNA-bd_sf"/>
</dbReference>
<dbReference type="InterPro" id="IPR052693">
    <property type="entry name" value="Yeast_MDR_Regulatory"/>
</dbReference>
<dbReference type="GO" id="GO:0008270">
    <property type="term" value="F:zinc ion binding"/>
    <property type="evidence" value="ECO:0007669"/>
    <property type="project" value="InterPro"/>
</dbReference>
<dbReference type="GO" id="GO:0003677">
    <property type="term" value="F:DNA binding"/>
    <property type="evidence" value="ECO:0007669"/>
    <property type="project" value="InterPro"/>
</dbReference>
<dbReference type="GO" id="GO:0006351">
    <property type="term" value="P:DNA-templated transcription"/>
    <property type="evidence" value="ECO:0007669"/>
    <property type="project" value="InterPro"/>
</dbReference>
<dbReference type="EMBL" id="OX365923">
    <property type="protein sequence ID" value="CAI4046934.1"/>
    <property type="molecule type" value="Genomic_DNA"/>
</dbReference>
<dbReference type="Pfam" id="PF04082">
    <property type="entry name" value="Fungal_trans"/>
    <property type="match status" value="1"/>
</dbReference>
<dbReference type="PROSITE" id="PS00463">
    <property type="entry name" value="ZN2_CY6_FUNGAL_1"/>
    <property type="match status" value="1"/>
</dbReference>
<proteinExistence type="predicted"/>
<dbReference type="GO" id="GO:0005634">
    <property type="term" value="C:nucleus"/>
    <property type="evidence" value="ECO:0007669"/>
    <property type="project" value="UniProtKB-SubCell"/>
</dbReference>
<name>A0AA35J5E8_SACUV</name>
<dbReference type="SUPFAM" id="SSF57701">
    <property type="entry name" value="Zn2/Cys6 DNA-binding domain"/>
    <property type="match status" value="1"/>
</dbReference>
<dbReference type="AlphaFoldDB" id="A0AA35J5E8"/>
<dbReference type="PROSITE" id="PS50048">
    <property type="entry name" value="ZN2_CY6_FUNGAL_2"/>
    <property type="match status" value="1"/>
</dbReference>
<organism evidence="7 8">
    <name type="scientific">Saccharomyces uvarum</name>
    <name type="common">Yeast</name>
    <name type="synonym">Saccharomyces bayanus var. uvarum</name>
    <dbReference type="NCBI Taxonomy" id="230603"/>
    <lineage>
        <taxon>Eukaryota</taxon>
        <taxon>Fungi</taxon>
        <taxon>Dikarya</taxon>
        <taxon>Ascomycota</taxon>
        <taxon>Saccharomycotina</taxon>
        <taxon>Saccharomycetes</taxon>
        <taxon>Saccharomycetales</taxon>
        <taxon>Saccharomycetaceae</taxon>
        <taxon>Saccharomyces</taxon>
    </lineage>
</organism>
<dbReference type="InterPro" id="IPR007219">
    <property type="entry name" value="XnlR_reg_dom"/>
</dbReference>
<keyword evidence="4" id="KW-0539">Nucleus</keyword>
<evidence type="ECO:0000256" key="2">
    <source>
        <dbReference type="ARBA" id="ARBA00022723"/>
    </source>
</evidence>
<evidence type="ECO:0000259" key="6">
    <source>
        <dbReference type="PROSITE" id="PS50048"/>
    </source>
</evidence>
<evidence type="ECO:0000256" key="5">
    <source>
        <dbReference type="SAM" id="MobiDB-lite"/>
    </source>
</evidence>
<dbReference type="SMART" id="SM00066">
    <property type="entry name" value="GAL4"/>
    <property type="match status" value="1"/>
</dbReference>
<evidence type="ECO:0000313" key="7">
    <source>
        <dbReference type="EMBL" id="CAI4046934.1"/>
    </source>
</evidence>
<dbReference type="CDD" id="cd00067">
    <property type="entry name" value="GAL4"/>
    <property type="match status" value="1"/>
</dbReference>
<protein>
    <recommendedName>
        <fullName evidence="6">Zn(2)-C6 fungal-type domain-containing protein</fullName>
    </recommendedName>
</protein>
<comment type="subcellular location">
    <subcellularLocation>
        <location evidence="1">Nucleus</location>
    </subcellularLocation>
</comment>
<accession>A0AA35J5E8</accession>
<dbReference type="PANTHER" id="PTHR31405">
    <property type="entry name" value="TRANSCRIPTION FACTOR PDR8-RELATED"/>
    <property type="match status" value="1"/>
</dbReference>
<feature type="domain" description="Zn(2)-C6 fungal-type" evidence="6">
    <location>
        <begin position="32"/>
        <end position="63"/>
    </location>
</feature>